<reference evidence="1 2" key="1">
    <citation type="journal article" date="2018" name="ACS Chem. Biol.">
        <title>Ketoreductase domain dysfunction expands chemodiversity: malyngamide biosynthesis in the cyanobacterium Okeania hirsuta.</title>
        <authorList>
            <person name="Moss N.A."/>
            <person name="Leao T."/>
            <person name="Rankin M."/>
            <person name="McCullough T.M."/>
            <person name="Qu P."/>
            <person name="Korobeynikov A."/>
            <person name="Smith J.L."/>
            <person name="Gerwick L."/>
            <person name="Gerwick W.H."/>
        </authorList>
    </citation>
    <scope>NUCLEOTIDE SEQUENCE [LARGE SCALE GENOMIC DNA]</scope>
    <source>
        <strain evidence="1 2">PAB10Feb10-1</strain>
    </source>
</reference>
<dbReference type="RefSeq" id="WP_124155041.1">
    <property type="nucleotide sequence ID" value="NZ_CAWOLW010000020.1"/>
</dbReference>
<comment type="caution">
    <text evidence="1">The sequence shown here is derived from an EMBL/GenBank/DDBJ whole genome shotgun (WGS) entry which is preliminary data.</text>
</comment>
<dbReference type="SUPFAM" id="SSF52172">
    <property type="entry name" value="CheY-like"/>
    <property type="match status" value="1"/>
</dbReference>
<dbReference type="AlphaFoldDB" id="A0A3N6P6Y3"/>
<name>A0A3N6P6Y3_9CYAN</name>
<accession>A0A3N6P6Y3</accession>
<dbReference type="InterPro" id="IPR011006">
    <property type="entry name" value="CheY-like_superfamily"/>
</dbReference>
<sequence length="128" mass="15045">MEKEQWQTCQSLQSSKLTKNIPIIFMGNTHNEINQIKRLNIENFDNINMPIQVDEFLTEIKLHLQIFSLKKQLQSQNKILQQEIFLRENIENEVKKHKSTLENLVVVHSNGKGSTESLGRWGVWEMGR</sequence>
<keyword evidence="2" id="KW-1185">Reference proteome</keyword>
<proteinExistence type="predicted"/>
<gene>
    <name evidence="1" type="ORF">D5R40_19125</name>
</gene>
<evidence type="ECO:0000313" key="2">
    <source>
        <dbReference type="Proteomes" id="UP000269154"/>
    </source>
</evidence>
<protein>
    <recommendedName>
        <fullName evidence="3">Response regulator</fullName>
    </recommendedName>
</protein>
<organism evidence="1 2">
    <name type="scientific">Okeania hirsuta</name>
    <dbReference type="NCBI Taxonomy" id="1458930"/>
    <lineage>
        <taxon>Bacteria</taxon>
        <taxon>Bacillati</taxon>
        <taxon>Cyanobacteriota</taxon>
        <taxon>Cyanophyceae</taxon>
        <taxon>Oscillatoriophycideae</taxon>
        <taxon>Oscillatoriales</taxon>
        <taxon>Microcoleaceae</taxon>
        <taxon>Okeania</taxon>
    </lineage>
</organism>
<evidence type="ECO:0000313" key="1">
    <source>
        <dbReference type="EMBL" id="RQH36647.1"/>
    </source>
</evidence>
<evidence type="ECO:0008006" key="3">
    <source>
        <dbReference type="Google" id="ProtNLM"/>
    </source>
</evidence>
<dbReference type="Proteomes" id="UP000269154">
    <property type="component" value="Unassembled WGS sequence"/>
</dbReference>
<dbReference type="EMBL" id="RCBY01000116">
    <property type="protein sequence ID" value="RQH36647.1"/>
    <property type="molecule type" value="Genomic_DNA"/>
</dbReference>